<dbReference type="Gene3D" id="3.40.50.2300">
    <property type="match status" value="2"/>
</dbReference>
<dbReference type="SUPFAM" id="SSF53822">
    <property type="entry name" value="Periplasmic binding protein-like I"/>
    <property type="match status" value="1"/>
</dbReference>
<gene>
    <name evidence="6" type="ORF">ABLV49_25065</name>
</gene>
<evidence type="ECO:0000256" key="4">
    <source>
        <dbReference type="ARBA" id="ARBA00022970"/>
    </source>
</evidence>
<dbReference type="PRINTS" id="PR00337">
    <property type="entry name" value="LEUILEVALBP"/>
</dbReference>
<keyword evidence="2" id="KW-0813">Transport</keyword>
<accession>A0AAU7LZV7</accession>
<evidence type="ECO:0000256" key="3">
    <source>
        <dbReference type="ARBA" id="ARBA00022729"/>
    </source>
</evidence>
<dbReference type="InterPro" id="IPR028081">
    <property type="entry name" value="Leu-bd"/>
</dbReference>
<organism evidence="6">
    <name type="scientific">Polaromonas hydrogenivorans</name>
    <dbReference type="NCBI Taxonomy" id="335476"/>
    <lineage>
        <taxon>Bacteria</taxon>
        <taxon>Pseudomonadati</taxon>
        <taxon>Pseudomonadota</taxon>
        <taxon>Betaproteobacteria</taxon>
        <taxon>Burkholderiales</taxon>
        <taxon>Comamonadaceae</taxon>
        <taxon>Polaromonas</taxon>
    </lineage>
</organism>
<evidence type="ECO:0000259" key="5">
    <source>
        <dbReference type="Pfam" id="PF13458"/>
    </source>
</evidence>
<dbReference type="InterPro" id="IPR051010">
    <property type="entry name" value="BCAA_transport"/>
</dbReference>
<dbReference type="Pfam" id="PF13458">
    <property type="entry name" value="Peripla_BP_6"/>
    <property type="match status" value="1"/>
</dbReference>
<dbReference type="PANTHER" id="PTHR30483">
    <property type="entry name" value="LEUCINE-SPECIFIC-BINDING PROTEIN"/>
    <property type="match status" value="1"/>
</dbReference>
<dbReference type="PANTHER" id="PTHR30483:SF37">
    <property type="entry name" value="ABC TRANSPORTER SUBSTRATE-BINDING PROTEIN"/>
    <property type="match status" value="1"/>
</dbReference>
<dbReference type="EMBL" id="CP157679">
    <property type="protein sequence ID" value="XBP73229.1"/>
    <property type="molecule type" value="Genomic_DNA"/>
</dbReference>
<reference evidence="6" key="1">
    <citation type="submission" date="2024-05" db="EMBL/GenBank/DDBJ databases">
        <authorList>
            <person name="Bunk B."/>
            <person name="Swiderski J."/>
            <person name="Sproer C."/>
            <person name="Thiel V."/>
        </authorList>
    </citation>
    <scope>NUCLEOTIDE SEQUENCE</scope>
    <source>
        <strain evidence="6">DSM 17735</strain>
        <plasmid evidence="6">p4</plasmid>
    </source>
</reference>
<evidence type="ECO:0000256" key="1">
    <source>
        <dbReference type="ARBA" id="ARBA00010062"/>
    </source>
</evidence>
<proteinExistence type="inferred from homology"/>
<keyword evidence="4" id="KW-0029">Amino-acid transport</keyword>
<dbReference type="InterPro" id="IPR028082">
    <property type="entry name" value="Peripla_BP_I"/>
</dbReference>
<dbReference type="AlphaFoldDB" id="A0AAU7LZV7"/>
<comment type="similarity">
    <text evidence="1">Belongs to the leucine-binding protein family.</text>
</comment>
<feature type="domain" description="Leucine-binding protein" evidence="5">
    <location>
        <begin position="32"/>
        <end position="377"/>
    </location>
</feature>
<name>A0AAU7LZV7_9BURK</name>
<protein>
    <submittedName>
        <fullName evidence="6">ABC transporter substrate-binding protein</fullName>
    </submittedName>
</protein>
<sequence length="415" mass="43754">MKMNRRQVSAQIAAALVGATTLIRPVSAQVKPIRIGVITQLTGFAQIYGEANKVGAEIAAQRINAAGGVNGRPIEIVLRDDKGSADGTIAAYRDLMAEGVKLFIAGPVSGTVVALAPLFKGTDNILVAAGPNNLAITHELYNENVFRLQLTSIPVFKGLGVVVAQKSPEVRNWVAISSDQQANIDLSTIFLKSLKTTHASKGVDIKIQPMVLTKSGAGDFRSQISQLANSGATGILNSLVGSDSLTFYKQAKAFGLDQKVQAFADVGANLNSMISIASSAPKTVWTPYYWYPQGDNNPVSQVVYKLAAERTGSANPYGFIALAHDAVIAIAQAAKSANSLETKALIAALEVGNAMGAAGPIVFRKADHTYVGQMCFINFGADASAKDGVKVADVVRMPSSEYMEPPTPGQKYVVE</sequence>
<keyword evidence="3" id="KW-0732">Signal</keyword>
<dbReference type="GO" id="GO:0006865">
    <property type="term" value="P:amino acid transport"/>
    <property type="evidence" value="ECO:0007669"/>
    <property type="project" value="UniProtKB-KW"/>
</dbReference>
<dbReference type="RefSeq" id="WP_349283287.1">
    <property type="nucleotide sequence ID" value="NZ_CBCSCU010000015.1"/>
</dbReference>
<evidence type="ECO:0000256" key="2">
    <source>
        <dbReference type="ARBA" id="ARBA00022448"/>
    </source>
</evidence>
<dbReference type="InterPro" id="IPR000709">
    <property type="entry name" value="Leu_Ile_Val-bd"/>
</dbReference>
<geneLocation type="plasmid" evidence="6">
    <name>p4</name>
</geneLocation>
<keyword evidence="6" id="KW-0614">Plasmid</keyword>
<evidence type="ECO:0000313" key="6">
    <source>
        <dbReference type="EMBL" id="XBP73229.1"/>
    </source>
</evidence>